<dbReference type="eggNOG" id="ENOG5033M9T">
    <property type="taxonomic scope" value="Bacteria"/>
</dbReference>
<keyword evidence="1" id="KW-0812">Transmembrane</keyword>
<dbReference type="OrthoDB" id="2084693at2"/>
<comment type="caution">
    <text evidence="2">The sequence shown here is derived from an EMBL/GenBank/DDBJ whole genome shotgun (WGS) entry which is preliminary data.</text>
</comment>
<protein>
    <submittedName>
        <fullName evidence="2">Uncharacterized protein</fullName>
    </submittedName>
</protein>
<reference evidence="2" key="1">
    <citation type="submission" date="2009-07" db="EMBL/GenBank/DDBJ databases">
        <authorList>
            <consortium name="US DOE Joint Genome Institute (JGI-PGF)"/>
            <person name="Lucas S."/>
            <person name="Copeland A."/>
            <person name="Lapidus A."/>
            <person name="Glavina del Rio T."/>
            <person name="Tice H."/>
            <person name="Bruce D."/>
            <person name="Goodwin L."/>
            <person name="Pitluck S."/>
            <person name="Larimer F."/>
            <person name="Land M.L."/>
            <person name="Mouttaki H."/>
            <person name="He Z."/>
            <person name="Zhou J."/>
            <person name="Hemme C.L."/>
        </authorList>
    </citation>
    <scope>NUCLEOTIDE SEQUENCE</scope>
    <source>
        <strain evidence="2">DSM 2782</strain>
    </source>
</reference>
<dbReference type="EMBL" id="ACXX02000005">
    <property type="protein sequence ID" value="EGD48090.1"/>
    <property type="molecule type" value="Genomic_DNA"/>
</dbReference>
<feature type="transmembrane region" description="Helical" evidence="1">
    <location>
        <begin position="7"/>
        <end position="25"/>
    </location>
</feature>
<proteinExistence type="predicted"/>
<keyword evidence="1" id="KW-1133">Transmembrane helix</keyword>
<evidence type="ECO:0000256" key="1">
    <source>
        <dbReference type="SAM" id="Phobius"/>
    </source>
</evidence>
<accession>F1TBR9</accession>
<evidence type="ECO:0000313" key="2">
    <source>
        <dbReference type="EMBL" id="EGD48090.1"/>
    </source>
</evidence>
<dbReference type="AlphaFoldDB" id="F1TBR9"/>
<reference evidence="2" key="2">
    <citation type="submission" date="2011-01" db="EMBL/GenBank/DDBJ databases">
        <title>The Non-contiguous Finished genome of Clostridium papyrosolvens.</title>
        <authorList>
            <person name="Lucas S."/>
            <person name="Copeland A."/>
            <person name="Lapidus A."/>
            <person name="Cheng J.-F."/>
            <person name="Goodwin L."/>
            <person name="Pitluck S."/>
            <person name="Misra M."/>
            <person name="Chertkov O."/>
            <person name="Detter J.C."/>
            <person name="Han C."/>
            <person name="Tapia R."/>
            <person name="Land M."/>
            <person name="Hauser L."/>
            <person name="Kyrpides N."/>
            <person name="Ivanova N."/>
            <person name="Pagani I."/>
            <person name="Mouttaki H."/>
            <person name="He Z."/>
            <person name="Zhou J."/>
            <person name="Hemme C.L."/>
            <person name="Woyke T."/>
        </authorList>
    </citation>
    <scope>NUCLEOTIDE SEQUENCE [LARGE SCALE GENOMIC DNA]</scope>
    <source>
        <strain evidence="2">DSM 2782</strain>
    </source>
</reference>
<keyword evidence="1" id="KW-0472">Membrane</keyword>
<organism evidence="2 3">
    <name type="scientific">Ruminiclostridium papyrosolvens DSM 2782</name>
    <dbReference type="NCBI Taxonomy" id="588581"/>
    <lineage>
        <taxon>Bacteria</taxon>
        <taxon>Bacillati</taxon>
        <taxon>Bacillota</taxon>
        <taxon>Clostridia</taxon>
        <taxon>Eubacteriales</taxon>
        <taxon>Oscillospiraceae</taxon>
        <taxon>Ruminiclostridium</taxon>
    </lineage>
</organism>
<name>F1TBR9_9FIRM</name>
<gene>
    <name evidence="2" type="ORF">Cpap_2779</name>
</gene>
<dbReference type="Proteomes" id="UP000003860">
    <property type="component" value="Unassembled WGS sequence"/>
</dbReference>
<evidence type="ECO:0000313" key="3">
    <source>
        <dbReference type="Proteomes" id="UP000003860"/>
    </source>
</evidence>
<dbReference type="RefSeq" id="WP_004618921.1">
    <property type="nucleotide sequence ID" value="NZ_ACXX02000005.1"/>
</dbReference>
<sequence length="158" mass="17824">MKKKTSLIVLIIFIVLAILVGFVLVNKGDGPVAGMILADKVLDDIHKYNSAEEKQGKEIYLVVSKEYNKFEEDYKTSIPESENLYSTIHIVECPKGSEFTGKWLKHDEVIKEDVVTLTTDSEGVVSFMLDGDNVSRGGYSFELYEGDRKIFEKTFSVE</sequence>
<keyword evidence="3" id="KW-1185">Reference proteome</keyword>